<dbReference type="SMART" id="SM00382">
    <property type="entry name" value="AAA"/>
    <property type="match status" value="1"/>
</dbReference>
<dbReference type="PANTHER" id="PTHR42781:SF4">
    <property type="entry name" value="SPERMIDINE_PUTRESCINE IMPORT ATP-BINDING PROTEIN POTA"/>
    <property type="match status" value="1"/>
</dbReference>
<dbReference type="RefSeq" id="WP_125403322.1">
    <property type="nucleotide sequence ID" value="NZ_JBEHHI010000003.1"/>
</dbReference>
<organism evidence="5 6">
    <name type="scientific">Rhodovulum iodosum</name>
    <dbReference type="NCBI Taxonomy" id="68291"/>
    <lineage>
        <taxon>Bacteria</taxon>
        <taxon>Pseudomonadati</taxon>
        <taxon>Pseudomonadota</taxon>
        <taxon>Alphaproteobacteria</taxon>
        <taxon>Rhodobacterales</taxon>
        <taxon>Paracoccaceae</taxon>
        <taxon>Rhodovulum</taxon>
    </lineage>
</organism>
<evidence type="ECO:0000259" key="4">
    <source>
        <dbReference type="PROSITE" id="PS50893"/>
    </source>
</evidence>
<accession>A0ABV3XXE5</accession>
<protein>
    <submittedName>
        <fullName evidence="5">Thiamine transport system ATP-binding protein</fullName>
    </submittedName>
</protein>
<dbReference type="EMBL" id="JBEHHI010000003">
    <property type="protein sequence ID" value="MEX5729724.1"/>
    <property type="molecule type" value="Genomic_DNA"/>
</dbReference>
<evidence type="ECO:0000256" key="2">
    <source>
        <dbReference type="ARBA" id="ARBA00022741"/>
    </source>
</evidence>
<dbReference type="InterPro" id="IPR003439">
    <property type="entry name" value="ABC_transporter-like_ATP-bd"/>
</dbReference>
<gene>
    <name evidence="5" type="ORF">Ga0609869_003077</name>
</gene>
<proteinExistence type="predicted"/>
<keyword evidence="3 5" id="KW-0067">ATP-binding</keyword>
<name>A0ABV3XXE5_9RHOB</name>
<dbReference type="InterPro" id="IPR003593">
    <property type="entry name" value="AAA+_ATPase"/>
</dbReference>
<keyword evidence="2" id="KW-0547">Nucleotide-binding</keyword>
<dbReference type="InterPro" id="IPR050093">
    <property type="entry name" value="ABC_SmlMolc_Importer"/>
</dbReference>
<dbReference type="InterPro" id="IPR027417">
    <property type="entry name" value="P-loop_NTPase"/>
</dbReference>
<evidence type="ECO:0000256" key="3">
    <source>
        <dbReference type="ARBA" id="ARBA00022840"/>
    </source>
</evidence>
<dbReference type="PANTHER" id="PTHR42781">
    <property type="entry name" value="SPERMIDINE/PUTRESCINE IMPORT ATP-BINDING PROTEIN POTA"/>
    <property type="match status" value="1"/>
</dbReference>
<evidence type="ECO:0000256" key="1">
    <source>
        <dbReference type="ARBA" id="ARBA00022448"/>
    </source>
</evidence>
<dbReference type="PROSITE" id="PS50893">
    <property type="entry name" value="ABC_TRANSPORTER_2"/>
    <property type="match status" value="1"/>
</dbReference>
<sequence length="212" mass="22516">MQEDGLALDRLEVWHGDAPLVALDAHVAPGEVLSVMGPSGSGKSTLLAAIIGTLAPAFRVRGHIRLDGREIGALPPEARRVGILFQEELLFPHLSVAGNLGFGLPPSVRGRAERAARIEAALDEIGLAGFGPRDPDTLSGGQKARVALMRMLLAEPRALLLDEPFSRLDAGRRDQMRRLVFARAAARGLPVLLVTHDREDAAAAGGRVIELG</sequence>
<comment type="caution">
    <text evidence="5">The sequence shown here is derived from an EMBL/GenBank/DDBJ whole genome shotgun (WGS) entry which is preliminary data.</text>
</comment>
<dbReference type="Gene3D" id="3.40.50.300">
    <property type="entry name" value="P-loop containing nucleotide triphosphate hydrolases"/>
    <property type="match status" value="1"/>
</dbReference>
<evidence type="ECO:0000313" key="5">
    <source>
        <dbReference type="EMBL" id="MEX5729724.1"/>
    </source>
</evidence>
<reference evidence="5 6" key="1">
    <citation type="submission" date="2024-06" db="EMBL/GenBank/DDBJ databases">
        <title>Genome of Rhodovulum iodosum, a marine photoferrotroph.</title>
        <authorList>
            <person name="Bianchini G."/>
            <person name="Nikeleit V."/>
            <person name="Kappler A."/>
            <person name="Bryce C."/>
            <person name="Sanchez-Baracaldo P."/>
        </authorList>
    </citation>
    <scope>NUCLEOTIDE SEQUENCE [LARGE SCALE GENOMIC DNA]</scope>
    <source>
        <strain evidence="5 6">UT/N1</strain>
    </source>
</reference>
<dbReference type="GO" id="GO:0005524">
    <property type="term" value="F:ATP binding"/>
    <property type="evidence" value="ECO:0007669"/>
    <property type="project" value="UniProtKB-KW"/>
</dbReference>
<feature type="domain" description="ABC transporter" evidence="4">
    <location>
        <begin position="1"/>
        <end position="211"/>
    </location>
</feature>
<keyword evidence="6" id="KW-1185">Reference proteome</keyword>
<dbReference type="Proteomes" id="UP001560019">
    <property type="component" value="Unassembled WGS sequence"/>
</dbReference>
<dbReference type="SUPFAM" id="SSF52540">
    <property type="entry name" value="P-loop containing nucleoside triphosphate hydrolases"/>
    <property type="match status" value="1"/>
</dbReference>
<evidence type="ECO:0000313" key="6">
    <source>
        <dbReference type="Proteomes" id="UP001560019"/>
    </source>
</evidence>
<dbReference type="Pfam" id="PF00005">
    <property type="entry name" value="ABC_tran"/>
    <property type="match status" value="1"/>
</dbReference>
<keyword evidence="1" id="KW-0813">Transport</keyword>